<accession>A0A151AB37</accession>
<sequence length="466" mass="53271">MNIMLITVDCFRYDRCGFNQHSRPTTPHLDRLSRDSIVFDRAYSTGSYTTEAFPGILAGEHSFNGAYYGDSIGWKGLSEDSETLATHLQQHGFNTVATLTNPHLVTERNFNLGFNSYRNLRANSSNSSKTSDNGFQLADVMYEFRSRMRNHSTVLNPYTLPYVGYRYLQHLTDWPTIPAERVTERFLEDVNQQTLPFFAWTHLMDLHAPLSPTSIRKGGICASNRTLRHLLWDTARTGRIHEPRYNTMYDSALRYIDQCIGSIVDHLKLQGQWDDTVLIVTGDHGEVLFDRDRIYGHPRHHLYDDLLHVPLLVRTPESEGKRISVPFSLAWLHELIAEILDIPMGDFPTESGKDSIFNSMDESANPIVSDSVDEQGHTVAIRNNRTKLFSHAPVDENQIPDSCPEHDTAFDYIQDPSERVPLEGDEYPSLRDQAQNLHIDPRELSNIGGEFSNEVKQRLQDLGYRT</sequence>
<dbReference type="Pfam" id="PF00884">
    <property type="entry name" value="Sulfatase"/>
    <property type="match status" value="1"/>
</dbReference>
<evidence type="ECO:0000313" key="2">
    <source>
        <dbReference type="EMBL" id="KYH24901.1"/>
    </source>
</evidence>
<reference evidence="2 3" key="1">
    <citation type="submission" date="2016-02" db="EMBL/GenBank/DDBJ databases">
        <title>Genome sequence of Halalkalicoccus paucihalophilus DSM 24557.</title>
        <authorList>
            <person name="Poehlein A."/>
            <person name="Daniel R."/>
        </authorList>
    </citation>
    <scope>NUCLEOTIDE SEQUENCE [LARGE SCALE GENOMIC DNA]</scope>
    <source>
        <strain evidence="2 3">DSM 24557</strain>
    </source>
</reference>
<dbReference type="PATRIC" id="fig|1008153.3.peg.3099"/>
<dbReference type="InterPro" id="IPR017850">
    <property type="entry name" value="Alkaline_phosphatase_core_sf"/>
</dbReference>
<dbReference type="PANTHER" id="PTHR43751:SF3">
    <property type="entry name" value="SULFATASE N-TERMINAL DOMAIN-CONTAINING PROTEIN"/>
    <property type="match status" value="1"/>
</dbReference>
<protein>
    <recommendedName>
        <fullName evidence="1">Sulfatase N-terminal domain-containing protein</fullName>
    </recommendedName>
</protein>
<dbReference type="CDD" id="cd16148">
    <property type="entry name" value="sulfatase_like"/>
    <property type="match status" value="1"/>
</dbReference>
<gene>
    <name evidence="2" type="ORF">HAPAU_29930</name>
</gene>
<evidence type="ECO:0000259" key="1">
    <source>
        <dbReference type="Pfam" id="PF00884"/>
    </source>
</evidence>
<comment type="caution">
    <text evidence="2">The sequence shown here is derived from an EMBL/GenBank/DDBJ whole genome shotgun (WGS) entry which is preliminary data.</text>
</comment>
<dbReference type="SUPFAM" id="SSF53649">
    <property type="entry name" value="Alkaline phosphatase-like"/>
    <property type="match status" value="1"/>
</dbReference>
<evidence type="ECO:0000313" key="3">
    <source>
        <dbReference type="Proteomes" id="UP000075321"/>
    </source>
</evidence>
<dbReference type="InterPro" id="IPR052701">
    <property type="entry name" value="GAG_Ulvan_Degrading_Sulfatases"/>
</dbReference>
<dbReference type="EMBL" id="LTAZ01000011">
    <property type="protein sequence ID" value="KYH24901.1"/>
    <property type="molecule type" value="Genomic_DNA"/>
</dbReference>
<name>A0A151AB37_9EURY</name>
<dbReference type="AlphaFoldDB" id="A0A151AB37"/>
<dbReference type="Gene3D" id="3.40.720.10">
    <property type="entry name" value="Alkaline Phosphatase, subunit A"/>
    <property type="match status" value="1"/>
</dbReference>
<dbReference type="Proteomes" id="UP000075321">
    <property type="component" value="Unassembled WGS sequence"/>
</dbReference>
<keyword evidence="3" id="KW-1185">Reference proteome</keyword>
<feature type="domain" description="Sulfatase N-terminal" evidence="1">
    <location>
        <begin position="2"/>
        <end position="340"/>
    </location>
</feature>
<dbReference type="PANTHER" id="PTHR43751">
    <property type="entry name" value="SULFATASE"/>
    <property type="match status" value="1"/>
</dbReference>
<dbReference type="InterPro" id="IPR000917">
    <property type="entry name" value="Sulfatase_N"/>
</dbReference>
<proteinExistence type="predicted"/>
<organism evidence="2 3">
    <name type="scientific">Halalkalicoccus paucihalophilus</name>
    <dbReference type="NCBI Taxonomy" id="1008153"/>
    <lineage>
        <taxon>Archaea</taxon>
        <taxon>Methanobacteriati</taxon>
        <taxon>Methanobacteriota</taxon>
        <taxon>Stenosarchaea group</taxon>
        <taxon>Halobacteria</taxon>
        <taxon>Halobacteriales</taxon>
        <taxon>Halococcaceae</taxon>
        <taxon>Halalkalicoccus</taxon>
    </lineage>
</organism>